<dbReference type="InParanoid" id="A0A1J7ISG7"/>
<feature type="compositionally biased region" description="Basic and acidic residues" evidence="1">
    <location>
        <begin position="176"/>
        <end position="189"/>
    </location>
</feature>
<protein>
    <submittedName>
        <fullName evidence="3">Uncharacterized protein</fullName>
    </submittedName>
</protein>
<name>A0A1J7ISG7_9PEZI</name>
<proteinExistence type="predicted"/>
<evidence type="ECO:0000256" key="2">
    <source>
        <dbReference type="SAM" id="Phobius"/>
    </source>
</evidence>
<feature type="compositionally biased region" description="Low complexity" evidence="1">
    <location>
        <begin position="274"/>
        <end position="292"/>
    </location>
</feature>
<accession>A0A1J7ISG7</accession>
<feature type="compositionally biased region" description="Basic and acidic residues" evidence="1">
    <location>
        <begin position="476"/>
        <end position="493"/>
    </location>
</feature>
<reference evidence="3 4" key="1">
    <citation type="submission" date="2016-10" db="EMBL/GenBank/DDBJ databases">
        <title>Draft genome sequence of Coniochaeta ligniaria NRRL30616, a lignocellulolytic fungus for bioabatement of inhibitors in plant biomass hydrolysates.</title>
        <authorList>
            <consortium name="DOE Joint Genome Institute"/>
            <person name="Jimenez D.J."/>
            <person name="Hector R.E."/>
            <person name="Riley R."/>
            <person name="Sun H."/>
            <person name="Grigoriev I.V."/>
            <person name="Van Elsas J.D."/>
            <person name="Nichols N.N."/>
        </authorList>
    </citation>
    <scope>NUCLEOTIDE SEQUENCE [LARGE SCALE GENOMIC DNA]</scope>
    <source>
        <strain evidence="3 4">NRRL 30616</strain>
    </source>
</reference>
<feature type="compositionally biased region" description="Basic and acidic residues" evidence="1">
    <location>
        <begin position="550"/>
        <end position="563"/>
    </location>
</feature>
<evidence type="ECO:0000313" key="4">
    <source>
        <dbReference type="Proteomes" id="UP000182658"/>
    </source>
</evidence>
<dbReference type="Proteomes" id="UP000182658">
    <property type="component" value="Unassembled WGS sequence"/>
</dbReference>
<feature type="compositionally biased region" description="Basic and acidic residues" evidence="1">
    <location>
        <begin position="411"/>
        <end position="437"/>
    </location>
</feature>
<sequence>MVSATTPAARNASLDDVRAFTYKLIPTCMLALLAAYITSTLIYTINLQQPLPKKVALSISFLFLAFLVIFVGGALILHFSYRAARLRSLDTETGSDPAIRADNQVSVRTSPPEVQRDEAGAVAGRGHGARDEHLARPQRYHEQNVGSRNSIHDPRQPSTNVLNDRRYQPYRGSGDSIERSHPRQVDRHHSVTQQIEPQQPVPRQVDTRHPHPLSSTSVIDYGAPDGQARPSMQARKSSVPENPQLIYSPEHDARGTLPSIRVISPTPSPPPSHWPGGSDHTFSQRSESPSSQRQRHISFWNRLSQARGDSLGPHYSPLSPQDNRRPQGPRPLPASTNHNPQIHLSQHPDISHEAQDVLALLLRKVLLAMDNNKTQERHGAVNEKELPPEYMYKPATCEKDDELLLAKVYDGKPPSKEKNKLSEPEPDTNHPLHEKPKTSKPRRQKILDKDTPRPKLRTSDLPGTGGAFVEDIAAPGRHDGDDDGEISPKTKEAEPDWAALLGSNGWKPVDYSAGEGSVVFEGRGNGGAVGGGDQQLAGERRPGPGPVGWRRCEEKEKDRRAGDDWEDEDEADYEGRVGEKE</sequence>
<evidence type="ECO:0000256" key="1">
    <source>
        <dbReference type="SAM" id="MobiDB-lite"/>
    </source>
</evidence>
<evidence type="ECO:0000313" key="3">
    <source>
        <dbReference type="EMBL" id="OIW30285.1"/>
    </source>
</evidence>
<dbReference type="OrthoDB" id="10592166at2759"/>
<feature type="compositionally biased region" description="Basic and acidic residues" evidence="1">
    <location>
        <begin position="128"/>
        <end position="142"/>
    </location>
</feature>
<feature type="transmembrane region" description="Helical" evidence="2">
    <location>
        <begin position="20"/>
        <end position="43"/>
    </location>
</feature>
<keyword evidence="2" id="KW-1133">Transmembrane helix</keyword>
<organism evidence="3 4">
    <name type="scientific">Coniochaeta ligniaria NRRL 30616</name>
    <dbReference type="NCBI Taxonomy" id="1408157"/>
    <lineage>
        <taxon>Eukaryota</taxon>
        <taxon>Fungi</taxon>
        <taxon>Dikarya</taxon>
        <taxon>Ascomycota</taxon>
        <taxon>Pezizomycotina</taxon>
        <taxon>Sordariomycetes</taxon>
        <taxon>Sordariomycetidae</taxon>
        <taxon>Coniochaetales</taxon>
        <taxon>Coniochaetaceae</taxon>
        <taxon>Coniochaeta</taxon>
    </lineage>
</organism>
<keyword evidence="4" id="KW-1185">Reference proteome</keyword>
<feature type="transmembrane region" description="Helical" evidence="2">
    <location>
        <begin position="55"/>
        <end position="81"/>
    </location>
</feature>
<feature type="region of interest" description="Disordered" evidence="1">
    <location>
        <begin position="411"/>
        <end position="493"/>
    </location>
</feature>
<feature type="compositionally biased region" description="Polar residues" evidence="1">
    <location>
        <begin position="334"/>
        <end position="344"/>
    </location>
</feature>
<gene>
    <name evidence="3" type="ORF">CONLIGDRAFT_714658</name>
</gene>
<feature type="region of interest" description="Disordered" evidence="1">
    <location>
        <begin position="522"/>
        <end position="581"/>
    </location>
</feature>
<dbReference type="AlphaFoldDB" id="A0A1J7ISG7"/>
<dbReference type="EMBL" id="KV875097">
    <property type="protein sequence ID" value="OIW30285.1"/>
    <property type="molecule type" value="Genomic_DNA"/>
</dbReference>
<keyword evidence="2" id="KW-0812">Transmembrane</keyword>
<feature type="region of interest" description="Disordered" evidence="1">
    <location>
        <begin position="93"/>
        <end position="344"/>
    </location>
</feature>
<feature type="compositionally biased region" description="Gly residues" evidence="1">
    <location>
        <begin position="523"/>
        <end position="533"/>
    </location>
</feature>
<keyword evidence="2" id="KW-0472">Membrane</keyword>